<dbReference type="SMART" id="SM00248">
    <property type="entry name" value="ANK"/>
    <property type="match status" value="15"/>
</dbReference>
<gene>
    <name evidence="4" type="ORF">DKT75_11770</name>
</gene>
<dbReference type="RefSeq" id="WP_109823633.1">
    <property type="nucleotide sequence ID" value="NZ_QGKL01000032.1"/>
</dbReference>
<dbReference type="Pfam" id="PF00023">
    <property type="entry name" value="Ank"/>
    <property type="match status" value="1"/>
</dbReference>
<evidence type="ECO:0000313" key="5">
    <source>
        <dbReference type="Proteomes" id="UP000245506"/>
    </source>
</evidence>
<reference evidence="4 5" key="1">
    <citation type="submission" date="2018-05" db="EMBL/GenBank/DDBJ databases">
        <title>Leucothrix arctica sp. nov., isolated from Arctic seawater.</title>
        <authorList>
            <person name="Choi A."/>
            <person name="Baek K."/>
        </authorList>
    </citation>
    <scope>NUCLEOTIDE SEQUENCE [LARGE SCALE GENOMIC DNA]</scope>
    <source>
        <strain evidence="4 5">IMCC9719</strain>
    </source>
</reference>
<dbReference type="AlphaFoldDB" id="A0A317CAJ9"/>
<dbReference type="PANTHER" id="PTHR24161">
    <property type="entry name" value="ANK_REP_REGION DOMAIN-CONTAINING PROTEIN-RELATED"/>
    <property type="match status" value="1"/>
</dbReference>
<feature type="repeat" description="ANK" evidence="2">
    <location>
        <begin position="335"/>
        <end position="367"/>
    </location>
</feature>
<evidence type="ECO:0000256" key="3">
    <source>
        <dbReference type="SAM" id="SignalP"/>
    </source>
</evidence>
<feature type="repeat" description="ANK" evidence="2">
    <location>
        <begin position="606"/>
        <end position="638"/>
    </location>
</feature>
<feature type="repeat" description="ANK" evidence="2">
    <location>
        <begin position="368"/>
        <end position="400"/>
    </location>
</feature>
<dbReference type="PROSITE" id="PS50297">
    <property type="entry name" value="ANK_REP_REGION"/>
    <property type="match status" value="8"/>
</dbReference>
<dbReference type="Gene3D" id="1.25.40.20">
    <property type="entry name" value="Ankyrin repeat-containing domain"/>
    <property type="match status" value="5"/>
</dbReference>
<feature type="repeat" description="ANK" evidence="2">
    <location>
        <begin position="534"/>
        <end position="566"/>
    </location>
</feature>
<keyword evidence="5" id="KW-1185">Reference proteome</keyword>
<keyword evidence="3" id="KW-0732">Signal</keyword>
<feature type="repeat" description="ANK" evidence="2">
    <location>
        <begin position="572"/>
        <end position="604"/>
    </location>
</feature>
<feature type="signal peptide" evidence="3">
    <location>
        <begin position="1"/>
        <end position="31"/>
    </location>
</feature>
<proteinExistence type="predicted"/>
<feature type="repeat" description="ANK" evidence="2">
    <location>
        <begin position="401"/>
        <end position="433"/>
    </location>
</feature>
<dbReference type="InterPro" id="IPR036770">
    <property type="entry name" value="Ankyrin_rpt-contain_sf"/>
</dbReference>
<protein>
    <submittedName>
        <fullName evidence="4">Uncharacterized protein</fullName>
    </submittedName>
</protein>
<keyword evidence="2" id="KW-0040">ANK repeat</keyword>
<feature type="chain" id="PRO_5016375096" evidence="3">
    <location>
        <begin position="32"/>
        <end position="752"/>
    </location>
</feature>
<dbReference type="PRINTS" id="PR01415">
    <property type="entry name" value="ANKYRIN"/>
</dbReference>
<feature type="repeat" description="ANK" evidence="2">
    <location>
        <begin position="500"/>
        <end position="532"/>
    </location>
</feature>
<sequence length="752" mass="83272">MFTLTTKQNPSALLKLTSAVVLALTSATVSAECTIDTNNTKQVVVTKGSVQCLSEADQFLLAVADNNLQRAQQLFKKQFPIDYRSNSRSLIQQVNVRADKLNRYVTGKRRYEYASGTAYDIALSQGYTKLAKWVIAQGANPAAGFFQNHIESMDFEQYYPTDYLNFPYKQRAKIISAGVVLADAVKENDHIKAANVLRIEPLAIHYQNNRLLPEVIKLGKWNVAKSFLDHGKDVELLQNYVPMLSTLITSKPSNYPVLEMFLKRVYKSDKIDFFPLFMQALEKGDKAAMRLLVKYKTNINVTNKKPPLVLMAEAKNNDMIRFLLAIGANPNLEYSGQYLIHRAIANTEMELAQALIAKGVDVNIKDAYERTPIQIAIEKNDSRFTQLLLSSGANVYVKDKDGNSLLHRAAVNGKTNIVTQLLADRVNIHQKNDKGETALLLAIQNDELAITRTLLKIGANPHVGDKYGRSPIGNALTKKNLSYAKLLIAKKVNINKISDRTQSPLMTAVKTQNIPLVKLLIASGVRQKTSDKETGNTPLHIAVAQEDTTILQLLLAARADVNAVNEEDRYMYGQTPLHLATRAGDMKKMRLLLVAGANVNATSTKSKRTALHYAVGKDDEKLVQLLLAYKPKFTMSDNEAFTPLHLAVNNHNTLITRILLNAGANPNSVDKQGNTPLLNALLNRKLDIAQYLLQKGAEVNVANDYEKTPLDIALSKGLRKIATRMRGLGAQTSVELGAASSLRVQLVNATKK</sequence>
<comment type="caution">
    <text evidence="4">The sequence shown here is derived from an EMBL/GenBank/DDBJ whole genome shotgun (WGS) entry which is preliminary data.</text>
</comment>
<evidence type="ECO:0000256" key="1">
    <source>
        <dbReference type="ARBA" id="ARBA00022737"/>
    </source>
</evidence>
<feature type="repeat" description="ANK" evidence="2">
    <location>
        <begin position="672"/>
        <end position="704"/>
    </location>
</feature>
<dbReference type="PROSITE" id="PS50088">
    <property type="entry name" value="ANK_REPEAT"/>
    <property type="match status" value="10"/>
</dbReference>
<evidence type="ECO:0000313" key="4">
    <source>
        <dbReference type="EMBL" id="PWQ95705.1"/>
    </source>
</evidence>
<feature type="repeat" description="ANK" evidence="2">
    <location>
        <begin position="639"/>
        <end position="671"/>
    </location>
</feature>
<feature type="repeat" description="ANK" evidence="2">
    <location>
        <begin position="434"/>
        <end position="466"/>
    </location>
</feature>
<dbReference type="EMBL" id="QGKL01000032">
    <property type="protein sequence ID" value="PWQ95705.1"/>
    <property type="molecule type" value="Genomic_DNA"/>
</dbReference>
<evidence type="ECO:0000256" key="2">
    <source>
        <dbReference type="PROSITE-ProRule" id="PRU00023"/>
    </source>
</evidence>
<keyword evidence="1" id="KW-0677">Repeat</keyword>
<accession>A0A317CAJ9</accession>
<dbReference type="OrthoDB" id="5621598at2"/>
<dbReference type="SUPFAM" id="SSF48403">
    <property type="entry name" value="Ankyrin repeat"/>
    <property type="match status" value="2"/>
</dbReference>
<dbReference type="PANTHER" id="PTHR24161:SF124">
    <property type="entry name" value="TRANSIENT RECEPTOR POTENTIAL CHANNEL PYREXIA"/>
    <property type="match status" value="1"/>
</dbReference>
<dbReference type="Proteomes" id="UP000245506">
    <property type="component" value="Unassembled WGS sequence"/>
</dbReference>
<dbReference type="Pfam" id="PF12796">
    <property type="entry name" value="Ank_2"/>
    <property type="match status" value="4"/>
</dbReference>
<dbReference type="InterPro" id="IPR002110">
    <property type="entry name" value="Ankyrin_rpt"/>
</dbReference>
<organism evidence="4 5">
    <name type="scientific">Leucothrix arctica</name>
    <dbReference type="NCBI Taxonomy" id="1481894"/>
    <lineage>
        <taxon>Bacteria</taxon>
        <taxon>Pseudomonadati</taxon>
        <taxon>Pseudomonadota</taxon>
        <taxon>Gammaproteobacteria</taxon>
        <taxon>Thiotrichales</taxon>
        <taxon>Thiotrichaceae</taxon>
        <taxon>Leucothrix</taxon>
    </lineage>
</organism>
<name>A0A317CAJ9_9GAMM</name>